<keyword evidence="2" id="KW-0560">Oxidoreductase</keyword>
<keyword evidence="1" id="KW-1133">Transmembrane helix</keyword>
<dbReference type="EMBL" id="CDGG01000001">
    <property type="protein sequence ID" value="CEI81897.1"/>
    <property type="molecule type" value="Genomic_DNA"/>
</dbReference>
<keyword evidence="3" id="KW-1185">Reference proteome</keyword>
<dbReference type="AlphaFoldDB" id="A0A0A1MQJ0"/>
<dbReference type="RefSeq" id="WP_042531338.1">
    <property type="nucleotide sequence ID" value="NZ_CAXOIH010000009.1"/>
</dbReference>
<proteinExistence type="predicted"/>
<dbReference type="OrthoDB" id="5460360at2"/>
<dbReference type="PANTHER" id="PTHR38457:SF1">
    <property type="entry name" value="REGULATOR ABRB-RELATED"/>
    <property type="match status" value="1"/>
</dbReference>
<dbReference type="InterPro" id="IPR017516">
    <property type="entry name" value="AbrB_dup"/>
</dbReference>
<dbReference type="GO" id="GO:0010468">
    <property type="term" value="P:regulation of gene expression"/>
    <property type="evidence" value="ECO:0007669"/>
    <property type="project" value="InterPro"/>
</dbReference>
<gene>
    <name evidence="2" type="ORF">BN997_01752</name>
</gene>
<sequence length="166" mass="18269">MNQSLKKFVIVVSIASVGGYIGHILNLPIGILMGSFITVAIAKISGLKVPPLKKKYKQMIQMLVGGLIGLNLQPDIVSLFFNHIVPGLIATVFHLLFAFLIAYIFTKLFRFKWLTALSGSLPAGMSEISIVADEIDVDVEVVMLMHLFRISLLILILPVIIKLLLL</sequence>
<feature type="transmembrane region" description="Helical" evidence="1">
    <location>
        <begin position="113"/>
        <end position="132"/>
    </location>
</feature>
<dbReference type="Pfam" id="PF05145">
    <property type="entry name" value="AbrB"/>
    <property type="match status" value="1"/>
</dbReference>
<keyword evidence="1" id="KW-0812">Transmembrane</keyword>
<keyword evidence="1" id="KW-0472">Membrane</keyword>
<dbReference type="GO" id="GO:0004497">
    <property type="term" value="F:monooxygenase activity"/>
    <property type="evidence" value="ECO:0007669"/>
    <property type="project" value="UniProtKB-KW"/>
</dbReference>
<accession>A0A0A1MQJ0</accession>
<name>A0A0A1MQJ0_9BACI</name>
<evidence type="ECO:0000313" key="3">
    <source>
        <dbReference type="Proteomes" id="UP000040453"/>
    </source>
</evidence>
<feature type="transmembrane region" description="Helical" evidence="1">
    <location>
        <begin position="20"/>
        <end position="42"/>
    </location>
</feature>
<dbReference type="GO" id="GO:0016020">
    <property type="term" value="C:membrane"/>
    <property type="evidence" value="ECO:0007669"/>
    <property type="project" value="InterPro"/>
</dbReference>
<dbReference type="NCBIfam" id="TIGR03082">
    <property type="entry name" value="Gneg_AbrB_dup"/>
    <property type="match status" value="1"/>
</dbReference>
<keyword evidence="2" id="KW-0503">Monooxygenase</keyword>
<dbReference type="STRING" id="545501.BN997_01752"/>
<dbReference type="PANTHER" id="PTHR38457">
    <property type="entry name" value="REGULATOR ABRB-RELATED"/>
    <property type="match status" value="1"/>
</dbReference>
<feature type="transmembrane region" description="Helical" evidence="1">
    <location>
        <begin position="144"/>
        <end position="165"/>
    </location>
</feature>
<reference evidence="2 3" key="1">
    <citation type="submission" date="2014-11" db="EMBL/GenBank/DDBJ databases">
        <authorList>
            <person name="Urmite Genomes Urmite Genomes"/>
        </authorList>
    </citation>
    <scope>NUCLEOTIDE SEQUENCE [LARGE SCALE GENOMIC DNA]</scope>
    <source>
        <strain evidence="2 3">Oc5</strain>
    </source>
</reference>
<protein>
    <submittedName>
        <fullName evidence="2">Putative ammonia monooxygenase</fullName>
    </submittedName>
</protein>
<evidence type="ECO:0000256" key="1">
    <source>
        <dbReference type="SAM" id="Phobius"/>
    </source>
</evidence>
<dbReference type="InterPro" id="IPR007820">
    <property type="entry name" value="AbrB_fam"/>
</dbReference>
<organism evidence="2 3">
    <name type="scientific">Oceanobacillus oncorhynchi</name>
    <dbReference type="NCBI Taxonomy" id="545501"/>
    <lineage>
        <taxon>Bacteria</taxon>
        <taxon>Bacillati</taxon>
        <taxon>Bacillota</taxon>
        <taxon>Bacilli</taxon>
        <taxon>Bacillales</taxon>
        <taxon>Bacillaceae</taxon>
        <taxon>Oceanobacillus</taxon>
    </lineage>
</organism>
<dbReference type="Proteomes" id="UP000040453">
    <property type="component" value="Unassembled WGS sequence"/>
</dbReference>
<evidence type="ECO:0000313" key="2">
    <source>
        <dbReference type="EMBL" id="CEI81897.1"/>
    </source>
</evidence>
<feature type="transmembrane region" description="Helical" evidence="1">
    <location>
        <begin position="87"/>
        <end position="106"/>
    </location>
</feature>